<dbReference type="InterPro" id="IPR011761">
    <property type="entry name" value="ATP-grasp"/>
</dbReference>
<evidence type="ECO:0000256" key="6">
    <source>
        <dbReference type="ARBA" id="ARBA00022842"/>
    </source>
</evidence>
<dbReference type="SUPFAM" id="SSF56059">
    <property type="entry name" value="Glutathione synthetase ATP-binding domain-like"/>
    <property type="match status" value="1"/>
</dbReference>
<feature type="binding site" evidence="7">
    <location>
        <position position="100"/>
    </location>
    <ligand>
        <name>ATP</name>
        <dbReference type="ChEBI" id="CHEBI:30616"/>
    </ligand>
</feature>
<evidence type="ECO:0000256" key="2">
    <source>
        <dbReference type="ARBA" id="ARBA00022598"/>
    </source>
</evidence>
<comment type="caution">
    <text evidence="9">The sequence shown here is derived from an EMBL/GenBank/DDBJ whole genome shotgun (WGS) entry which is preliminary data.</text>
</comment>
<dbReference type="Gene3D" id="3.30.470.20">
    <property type="entry name" value="ATP-grasp fold, B domain"/>
    <property type="match status" value="1"/>
</dbReference>
<comment type="function">
    <text evidence="7">Succinyl-CoA synthetase functions in the citric acid cycle (TCA), coupling the hydrolysis of succinyl-CoA to the synthesis of either ATP or GTP and thus represents the only step of substrate-level phosphorylation in the TCA. The beta subunit provides nucleotide specificity of the enzyme and binds the substrate succinate, while the binding sites for coenzyme A and phosphate are found in the alpha subunit.</text>
</comment>
<reference evidence="9 10" key="1">
    <citation type="submission" date="2017-04" db="EMBL/GenBank/DDBJ databases">
        <title>Novel microbial lineages endemic to geothermal iron-oxide mats fill important gaps in the evolutionary history of Archaea.</title>
        <authorList>
            <person name="Jay Z.J."/>
            <person name="Beam J.P."/>
            <person name="Dlakic M."/>
            <person name="Rusch D.B."/>
            <person name="Kozubal M.A."/>
            <person name="Inskeep W.P."/>
        </authorList>
    </citation>
    <scope>NUCLEOTIDE SEQUENCE [LARGE SCALE GENOMIC DNA]</scope>
    <source>
        <strain evidence="9">OSP_D</strain>
    </source>
</reference>
<dbReference type="Gene3D" id="3.40.50.261">
    <property type="entry name" value="Succinyl-CoA synthetase domains"/>
    <property type="match status" value="1"/>
</dbReference>
<dbReference type="GO" id="GO:0005524">
    <property type="term" value="F:ATP binding"/>
    <property type="evidence" value="ECO:0007669"/>
    <property type="project" value="UniProtKB-UniRule"/>
</dbReference>
<dbReference type="FunFam" id="3.30.470.20:FF:000002">
    <property type="entry name" value="Succinate--CoA ligase [ADP-forming] subunit beta"/>
    <property type="match status" value="1"/>
</dbReference>
<dbReference type="GO" id="GO:0004775">
    <property type="term" value="F:succinate-CoA ligase (ADP-forming) activity"/>
    <property type="evidence" value="ECO:0007669"/>
    <property type="project" value="UniProtKB-UniRule"/>
</dbReference>
<comment type="catalytic activity">
    <reaction evidence="7">
        <text>succinate + ATP + CoA = succinyl-CoA + ADP + phosphate</text>
        <dbReference type="Rhea" id="RHEA:17661"/>
        <dbReference type="ChEBI" id="CHEBI:30031"/>
        <dbReference type="ChEBI" id="CHEBI:30616"/>
        <dbReference type="ChEBI" id="CHEBI:43474"/>
        <dbReference type="ChEBI" id="CHEBI:57287"/>
        <dbReference type="ChEBI" id="CHEBI:57292"/>
        <dbReference type="ChEBI" id="CHEBI:456216"/>
        <dbReference type="EC" id="6.2.1.5"/>
    </reaction>
</comment>
<dbReference type="HAMAP" id="MF_00558">
    <property type="entry name" value="Succ_CoA_beta"/>
    <property type="match status" value="1"/>
</dbReference>
<dbReference type="InterPro" id="IPR013815">
    <property type="entry name" value="ATP_grasp_subdomain_1"/>
</dbReference>
<dbReference type="GO" id="GO:0000287">
    <property type="term" value="F:magnesium ion binding"/>
    <property type="evidence" value="ECO:0007669"/>
    <property type="project" value="UniProtKB-UniRule"/>
</dbReference>
<feature type="binding site" evidence="7">
    <location>
        <position position="206"/>
    </location>
    <ligand>
        <name>Mg(2+)</name>
        <dbReference type="ChEBI" id="CHEBI:18420"/>
    </ligand>
</feature>
<dbReference type="GO" id="GO:0006104">
    <property type="term" value="P:succinyl-CoA metabolic process"/>
    <property type="evidence" value="ECO:0007669"/>
    <property type="project" value="TreeGrafter"/>
</dbReference>
<feature type="binding site" evidence="7">
    <location>
        <position position="95"/>
    </location>
    <ligand>
        <name>ATP</name>
        <dbReference type="ChEBI" id="CHEBI:30616"/>
    </ligand>
</feature>
<feature type="domain" description="ATP-grasp" evidence="8">
    <location>
        <begin position="9"/>
        <end position="220"/>
    </location>
</feature>
<name>A0A2R6AE11_9ARCH</name>
<evidence type="ECO:0000313" key="9">
    <source>
        <dbReference type="EMBL" id="PSN84621.1"/>
    </source>
</evidence>
<gene>
    <name evidence="7" type="primary">sucC</name>
    <name evidence="9" type="ORF">B9Q01_00315</name>
</gene>
<dbReference type="SUPFAM" id="SSF52210">
    <property type="entry name" value="Succinyl-CoA synthetase domains"/>
    <property type="match status" value="1"/>
</dbReference>
<feature type="binding site" evidence="7">
    <location>
        <position position="259"/>
    </location>
    <ligand>
        <name>substrate</name>
        <note>ligand shared with subunit alpha</note>
    </ligand>
</feature>
<keyword evidence="6 7" id="KW-0460">Magnesium</keyword>
<feature type="binding site" evidence="7">
    <location>
        <begin position="316"/>
        <end position="318"/>
    </location>
    <ligand>
        <name>substrate</name>
        <note>ligand shared with subunit alpha</note>
    </ligand>
</feature>
<evidence type="ECO:0000256" key="4">
    <source>
        <dbReference type="ARBA" id="ARBA00022741"/>
    </source>
</evidence>
<dbReference type="InterPro" id="IPR013650">
    <property type="entry name" value="ATP-grasp_succ-CoA_synth-type"/>
</dbReference>
<proteinExistence type="inferred from homology"/>
<keyword evidence="3 7" id="KW-0479">Metal-binding</keyword>
<dbReference type="InterPro" id="IPR005809">
    <property type="entry name" value="Succ_CoA_ligase-like_bsu"/>
</dbReference>
<dbReference type="EMBL" id="NEXC01000001">
    <property type="protein sequence ID" value="PSN84621.1"/>
    <property type="molecule type" value="Genomic_DNA"/>
</dbReference>
<dbReference type="FunFam" id="3.40.50.261:FF:000007">
    <property type="entry name" value="Succinate--CoA ligase [ADP-forming] subunit beta"/>
    <property type="match status" value="1"/>
</dbReference>
<comment type="cofactor">
    <cofactor evidence="7">
        <name>Mg(2+)</name>
        <dbReference type="ChEBI" id="CHEBI:18420"/>
    </cofactor>
    <text evidence="7">Binds 1 Mg(2+) ion per subunit.</text>
</comment>
<dbReference type="InterPro" id="IPR005811">
    <property type="entry name" value="SUCC_ACL_C"/>
</dbReference>
<comment type="pathway">
    <text evidence="7">Carbohydrate metabolism; tricarboxylic acid cycle; succinate from succinyl-CoA (ligase route): step 1/1.</text>
</comment>
<dbReference type="AlphaFoldDB" id="A0A2R6AE11"/>
<comment type="catalytic activity">
    <reaction evidence="7">
        <text>GTP + succinate + CoA = succinyl-CoA + GDP + phosphate</text>
        <dbReference type="Rhea" id="RHEA:22120"/>
        <dbReference type="ChEBI" id="CHEBI:30031"/>
        <dbReference type="ChEBI" id="CHEBI:37565"/>
        <dbReference type="ChEBI" id="CHEBI:43474"/>
        <dbReference type="ChEBI" id="CHEBI:57287"/>
        <dbReference type="ChEBI" id="CHEBI:57292"/>
        <dbReference type="ChEBI" id="CHEBI:58189"/>
    </reaction>
</comment>
<dbReference type="InterPro" id="IPR017866">
    <property type="entry name" value="Succ-CoA_synthase_bsu_CS"/>
</dbReference>
<dbReference type="GO" id="GO:0042709">
    <property type="term" value="C:succinate-CoA ligase complex"/>
    <property type="evidence" value="ECO:0007669"/>
    <property type="project" value="TreeGrafter"/>
</dbReference>
<feature type="binding site" evidence="7">
    <location>
        <position position="46"/>
    </location>
    <ligand>
        <name>ATP</name>
        <dbReference type="ChEBI" id="CHEBI:30616"/>
    </ligand>
</feature>
<dbReference type="NCBIfam" id="TIGR01016">
    <property type="entry name" value="sucCoAbeta"/>
    <property type="match status" value="1"/>
</dbReference>
<comment type="similarity">
    <text evidence="7">Belongs to the succinate/malate CoA ligase beta subunit family.</text>
</comment>
<dbReference type="NCBIfam" id="NF001913">
    <property type="entry name" value="PRK00696.1"/>
    <property type="match status" value="1"/>
</dbReference>
<evidence type="ECO:0000313" key="10">
    <source>
        <dbReference type="Proteomes" id="UP000240880"/>
    </source>
</evidence>
<organism evidence="9 10">
    <name type="scientific">Candidatus Marsarchaeota G1 archaeon OSP_D</name>
    <dbReference type="NCBI Taxonomy" id="1978155"/>
    <lineage>
        <taxon>Archaea</taxon>
        <taxon>Candidatus Marsarchaeota</taxon>
        <taxon>Candidatus Marsarchaeota group 1</taxon>
    </lineage>
</organism>
<dbReference type="PANTHER" id="PTHR11815">
    <property type="entry name" value="SUCCINYL-COA SYNTHETASE BETA CHAIN"/>
    <property type="match status" value="1"/>
</dbReference>
<dbReference type="Pfam" id="PF00549">
    <property type="entry name" value="Ligase_CoA"/>
    <property type="match status" value="1"/>
</dbReference>
<dbReference type="GO" id="GO:0004776">
    <property type="term" value="F:succinate-CoA ligase (GDP-forming) activity"/>
    <property type="evidence" value="ECO:0007669"/>
    <property type="project" value="RHEA"/>
</dbReference>
<evidence type="ECO:0000256" key="1">
    <source>
        <dbReference type="ARBA" id="ARBA00022532"/>
    </source>
</evidence>
<dbReference type="Pfam" id="PF08442">
    <property type="entry name" value="ATP-grasp_2"/>
    <property type="match status" value="1"/>
</dbReference>
<feature type="binding site" evidence="7">
    <location>
        <begin position="53"/>
        <end position="55"/>
    </location>
    <ligand>
        <name>ATP</name>
        <dbReference type="ChEBI" id="CHEBI:30616"/>
    </ligand>
</feature>
<comment type="subunit">
    <text evidence="7">Heterotetramer of two alpha and two beta subunits.</text>
</comment>
<keyword evidence="5 7" id="KW-0067">ATP-binding</keyword>
<feature type="binding site" evidence="7">
    <location>
        <position position="192"/>
    </location>
    <ligand>
        <name>Mg(2+)</name>
        <dbReference type="ChEBI" id="CHEBI:18420"/>
    </ligand>
</feature>
<dbReference type="PROSITE" id="PS01217">
    <property type="entry name" value="SUCCINYL_COA_LIG_3"/>
    <property type="match status" value="1"/>
</dbReference>
<keyword evidence="4 7" id="KW-0547">Nucleotide-binding</keyword>
<evidence type="ECO:0000256" key="3">
    <source>
        <dbReference type="ARBA" id="ARBA00022723"/>
    </source>
</evidence>
<dbReference type="GO" id="GO:0006099">
    <property type="term" value="P:tricarboxylic acid cycle"/>
    <property type="evidence" value="ECO:0007669"/>
    <property type="project" value="UniProtKB-UniRule"/>
</dbReference>
<keyword evidence="1 7" id="KW-0816">Tricarboxylic acid cycle</keyword>
<dbReference type="PIRSF" id="PIRSF001554">
    <property type="entry name" value="SucCS_beta"/>
    <property type="match status" value="1"/>
</dbReference>
<dbReference type="Proteomes" id="UP000240880">
    <property type="component" value="Unassembled WGS sequence"/>
</dbReference>
<evidence type="ECO:0000259" key="8">
    <source>
        <dbReference type="PROSITE" id="PS50975"/>
    </source>
</evidence>
<protein>
    <recommendedName>
        <fullName evidence="7">Succinate--CoA ligase [ADP-forming] subunit beta</fullName>
        <ecNumber evidence="7">6.2.1.5</ecNumber>
    </recommendedName>
    <alternativeName>
        <fullName evidence="7">Succinyl-CoA synthetase subunit beta</fullName>
        <shortName evidence="7">SCS-beta</shortName>
    </alternativeName>
</protein>
<dbReference type="InterPro" id="IPR016102">
    <property type="entry name" value="Succinyl-CoA_synth-like"/>
</dbReference>
<accession>A0A2R6AE11</accession>
<dbReference type="Gene3D" id="3.30.1490.20">
    <property type="entry name" value="ATP-grasp fold, A domain"/>
    <property type="match status" value="1"/>
</dbReference>
<evidence type="ECO:0000256" key="7">
    <source>
        <dbReference type="HAMAP-Rule" id="MF_00558"/>
    </source>
</evidence>
<sequence>MKLFEFEAKKFFGDAGIKVPKGYVVDDKKQAREAYSKIGVKEVVVKAQVLVGGRGKAGGIKFSQSAEELEKVVGEMLSSKIKGESVKKVLIEEKLPIKKELYLGITWDRSNRAPVVIASSQGGMDIEEVAKSNPKAIAKVLVEQELGFEPFIGRELAFSIGLSGQLCQEFGQICFKLYKLFENFDAELIEINPLVITNDNTLVAADARLNISDDALFRHVELNQLSEERLGELTPLEAKARKLGVQYVELDGSIGVIGNGAGLTMSTLDVVKYYGGAPANFLDAGGGSSEREFVQALEILNQNPKVKLIFVNILAGITRCDEVAKAIVKAKDELGVKKPFVIRLAGTNEKEGRAILEQAGLNAFSDMEEAAKHAVELVKKLG</sequence>
<keyword evidence="2 7" id="KW-0436">Ligase</keyword>
<evidence type="ECO:0000256" key="5">
    <source>
        <dbReference type="ARBA" id="ARBA00022840"/>
    </source>
</evidence>
<dbReference type="EC" id="6.2.1.5" evidence="7"/>
<dbReference type="PANTHER" id="PTHR11815:SF10">
    <property type="entry name" value="SUCCINATE--COA LIGASE [GDP-FORMING] SUBUNIT BETA, MITOCHONDRIAL"/>
    <property type="match status" value="1"/>
</dbReference>
<dbReference type="UniPathway" id="UPA00223">
    <property type="reaction ID" value="UER00999"/>
</dbReference>
<feature type="binding site" evidence="7">
    <location>
        <position position="92"/>
    </location>
    <ligand>
        <name>ATP</name>
        <dbReference type="ChEBI" id="CHEBI:30616"/>
    </ligand>
</feature>
<dbReference type="PROSITE" id="PS50975">
    <property type="entry name" value="ATP_GRASP"/>
    <property type="match status" value="1"/>
</dbReference>